<dbReference type="SUPFAM" id="SSF52540">
    <property type="entry name" value="P-loop containing nucleoside triphosphate hydrolases"/>
    <property type="match status" value="1"/>
</dbReference>
<dbReference type="SUPFAM" id="SSF53167">
    <property type="entry name" value="Purine and uridine phosphorylases"/>
    <property type="match status" value="1"/>
</dbReference>
<dbReference type="OrthoDB" id="1577640at2759"/>
<dbReference type="EMBL" id="ML737705">
    <property type="protein sequence ID" value="KAE8362395.1"/>
    <property type="molecule type" value="Genomic_DNA"/>
</dbReference>
<keyword evidence="3" id="KW-1185">Reference proteome</keyword>
<dbReference type="PANTHER" id="PTHR46082:SF11">
    <property type="entry name" value="AAA+ ATPASE DOMAIN-CONTAINING PROTEIN-RELATED"/>
    <property type="match status" value="1"/>
</dbReference>
<dbReference type="PANTHER" id="PTHR46082">
    <property type="entry name" value="ATP/GTP-BINDING PROTEIN-RELATED"/>
    <property type="match status" value="1"/>
</dbReference>
<feature type="domain" description="Nucleoside phosphorylase" evidence="1">
    <location>
        <begin position="35"/>
        <end position="221"/>
    </location>
</feature>
<dbReference type="InterPro" id="IPR035994">
    <property type="entry name" value="Nucleoside_phosphorylase_sf"/>
</dbReference>
<reference evidence="2 3" key="1">
    <citation type="submission" date="2019-04" db="EMBL/GenBank/DDBJ databases">
        <title>Friends and foes A comparative genomics studyof 23 Aspergillus species from section Flavi.</title>
        <authorList>
            <consortium name="DOE Joint Genome Institute"/>
            <person name="Kjaerbolling I."/>
            <person name="Vesth T."/>
            <person name="Frisvad J.C."/>
            <person name="Nybo J.L."/>
            <person name="Theobald S."/>
            <person name="Kildgaard S."/>
            <person name="Isbrandt T."/>
            <person name="Kuo A."/>
            <person name="Sato A."/>
            <person name="Lyhne E.K."/>
            <person name="Kogle M.E."/>
            <person name="Wiebenga A."/>
            <person name="Kun R.S."/>
            <person name="Lubbers R.J."/>
            <person name="Makela M.R."/>
            <person name="Barry K."/>
            <person name="Chovatia M."/>
            <person name="Clum A."/>
            <person name="Daum C."/>
            <person name="Haridas S."/>
            <person name="He G."/>
            <person name="LaButti K."/>
            <person name="Lipzen A."/>
            <person name="Mondo S."/>
            <person name="Riley R."/>
            <person name="Salamov A."/>
            <person name="Simmons B.A."/>
            <person name="Magnuson J.K."/>
            <person name="Henrissat B."/>
            <person name="Mortensen U.H."/>
            <person name="Larsen T.O."/>
            <person name="Devries R.P."/>
            <person name="Grigoriev I.V."/>
            <person name="Machida M."/>
            <person name="Baker S.E."/>
            <person name="Andersen M.R."/>
        </authorList>
    </citation>
    <scope>NUCLEOTIDE SEQUENCE [LARGE SCALE GENOMIC DNA]</scope>
    <source>
        <strain evidence="2 3">CBS 763.97</strain>
    </source>
</reference>
<dbReference type="GO" id="GO:0009116">
    <property type="term" value="P:nucleoside metabolic process"/>
    <property type="evidence" value="ECO:0007669"/>
    <property type="project" value="InterPro"/>
</dbReference>
<dbReference type="Gene3D" id="3.40.50.300">
    <property type="entry name" value="P-loop containing nucleotide triphosphate hydrolases"/>
    <property type="match status" value="1"/>
</dbReference>
<proteinExistence type="predicted"/>
<dbReference type="InterPro" id="IPR053137">
    <property type="entry name" value="NLR-like"/>
</dbReference>
<accession>A0A5N6ZYA3</accession>
<dbReference type="Proteomes" id="UP000326268">
    <property type="component" value="Unassembled WGS sequence"/>
</dbReference>
<protein>
    <submittedName>
        <fullName evidence="2">Nucleoside phosphorylase domain-containing protein</fullName>
    </submittedName>
</protein>
<dbReference type="Gene3D" id="3.40.50.1580">
    <property type="entry name" value="Nucleoside phosphorylase domain"/>
    <property type="match status" value="1"/>
</dbReference>
<gene>
    <name evidence="2" type="ORF">BDV27DRAFT_166274</name>
</gene>
<dbReference type="GO" id="GO:0003824">
    <property type="term" value="F:catalytic activity"/>
    <property type="evidence" value="ECO:0007669"/>
    <property type="project" value="InterPro"/>
</dbReference>
<organism evidence="2 3">
    <name type="scientific">Aspergillus caelatus</name>
    <dbReference type="NCBI Taxonomy" id="61420"/>
    <lineage>
        <taxon>Eukaryota</taxon>
        <taxon>Fungi</taxon>
        <taxon>Dikarya</taxon>
        <taxon>Ascomycota</taxon>
        <taxon>Pezizomycotina</taxon>
        <taxon>Eurotiomycetes</taxon>
        <taxon>Eurotiomycetidae</taxon>
        <taxon>Eurotiales</taxon>
        <taxon>Aspergillaceae</taxon>
        <taxon>Aspergillus</taxon>
        <taxon>Aspergillus subgen. Circumdati</taxon>
    </lineage>
</organism>
<dbReference type="AlphaFoldDB" id="A0A5N6ZYA3"/>
<evidence type="ECO:0000313" key="2">
    <source>
        <dbReference type="EMBL" id="KAE8362395.1"/>
    </source>
</evidence>
<name>A0A5N6ZYA3_9EURO</name>
<dbReference type="RefSeq" id="XP_031925476.1">
    <property type="nucleotide sequence ID" value="XM_032074151.1"/>
</dbReference>
<dbReference type="InterPro" id="IPR000845">
    <property type="entry name" value="Nucleoside_phosphorylase_d"/>
</dbReference>
<evidence type="ECO:0000313" key="3">
    <source>
        <dbReference type="Proteomes" id="UP000326268"/>
    </source>
</evidence>
<evidence type="ECO:0000259" key="1">
    <source>
        <dbReference type="Pfam" id="PF01048"/>
    </source>
</evidence>
<dbReference type="InterPro" id="IPR027417">
    <property type="entry name" value="P-loop_NTPase"/>
</dbReference>
<dbReference type="Pfam" id="PF01048">
    <property type="entry name" value="PNP_UDP_1"/>
    <property type="match status" value="1"/>
</dbReference>
<sequence>MRRKRSHDLRHDYTVGWVCALPHGGLVTGGEDNIYTLGHIDEHNIVIACLPEGQMGTNPAAAAAARMQSAFPSIRFGLMVGIGGGVPSTKPDIRLGDVVVSRPENGHAGVVQYDFGKSTPSGFKRTGQFSKYIREFAHHPAFTRDHAGPDVLFKSHYNHVGGTTCEGCDRERILGRPARDQLGPEIHYGTITYGNHVMRERDRVSSLLGGVLCFEMEAAGLINEFPCLVIRDICVYSDSHKNKTWQPYAAGVAAAYSKELLSVIPPLEVRQSPVVGKIADKPTTRQRNPELSVFWVYVGNAARYEQAYRDLANELGLPGRDDPTVDILKIESQWLSDNTSGQWLMILDNADNEDLFTQEIEVGMRPNSPNTSARALLITSITHTANGSVIITSRNSTAARKLLGIHDNIIPVDVMDEASALDLLQTKVTLDEQSLIDARRLLQDLEYIPLAVIQAGSYIQERSPRITSEANLATLLDSMDIQDSRRDYSSQHVVTATWQISFRQIKASKPVSSDLLALMNMYDRQGIPEYLLRQNMTQLQFEDAIHPLISFSLIKESGIQQQSFEIRRLVQISIRSWL</sequence>
<dbReference type="GeneID" id="43658597"/>